<dbReference type="PROSITE" id="PS51257">
    <property type="entry name" value="PROKAR_LIPOPROTEIN"/>
    <property type="match status" value="1"/>
</dbReference>
<proteinExistence type="predicted"/>
<sequence length="363" mass="37255">MFGISRVVCVLGAALLAACSASSQPAAGGGSSVGTLSACQQSFSPERVAAGENCTPVAETYCSNDGSAGSLLDPQVRACDGVQIDDVEITVGNMSSHYLAIRPSGRSSFDTIYLGLHYLIGNVVAFANIARLSELAKARGVLVLLPQAPSADGSNLTSVWPTTALNAALLPSYVGFLDGVVADGRSRYGASGAKLYVSGLSNGASMAYLYGCLASQPVRAVQAVAGDLGESSIDECQLSRPLGTVIVHGTADAENPYGGITGIKPAIPDVHAKFKTNNNCSGEDSSVALPLTSDALQVTIYYTASCDQGRRDFLVKVDNGGHVWPGGNVNEADLPSLSLFGLHTANFDATLQGFDLLRLAGGG</sequence>
<evidence type="ECO:0000313" key="2">
    <source>
        <dbReference type="EMBL" id="SEQ74728.1"/>
    </source>
</evidence>
<dbReference type="STRING" id="489703.SAMN04488038_11065"/>
<reference evidence="2 3" key="1">
    <citation type="submission" date="2016-10" db="EMBL/GenBank/DDBJ databases">
        <authorList>
            <person name="de Groot N.N."/>
        </authorList>
    </citation>
    <scope>NUCLEOTIDE SEQUENCE [LARGE SCALE GENOMIC DNA]</scope>
    <source>
        <strain evidence="2 3">DSM 25927</strain>
    </source>
</reference>
<name>A0A1H9IJJ6_9GAMM</name>
<evidence type="ECO:0000256" key="1">
    <source>
        <dbReference type="SAM" id="SignalP"/>
    </source>
</evidence>
<dbReference type="Gene3D" id="3.40.50.1820">
    <property type="entry name" value="alpha/beta hydrolase"/>
    <property type="match status" value="1"/>
</dbReference>
<dbReference type="EMBL" id="FOFS01000010">
    <property type="protein sequence ID" value="SEQ74728.1"/>
    <property type="molecule type" value="Genomic_DNA"/>
</dbReference>
<gene>
    <name evidence="2" type="ORF">SAMN04488038_11065</name>
</gene>
<dbReference type="InterPro" id="IPR029058">
    <property type="entry name" value="AB_hydrolase_fold"/>
</dbReference>
<dbReference type="OrthoDB" id="7066035at2"/>
<feature type="chain" id="PRO_5011514484" evidence="1">
    <location>
        <begin position="27"/>
        <end position="363"/>
    </location>
</feature>
<dbReference type="Proteomes" id="UP000199233">
    <property type="component" value="Unassembled WGS sequence"/>
</dbReference>
<dbReference type="RefSeq" id="WP_143068953.1">
    <property type="nucleotide sequence ID" value="NZ_FOFS01000010.1"/>
</dbReference>
<keyword evidence="1" id="KW-0732">Signal</keyword>
<feature type="signal peptide" evidence="1">
    <location>
        <begin position="1"/>
        <end position="26"/>
    </location>
</feature>
<evidence type="ECO:0000313" key="3">
    <source>
        <dbReference type="Proteomes" id="UP000199233"/>
    </source>
</evidence>
<protein>
    <submittedName>
        <fullName evidence="2">Poly(3-hydroxybutyrate) depolymerase</fullName>
    </submittedName>
</protein>
<dbReference type="SUPFAM" id="SSF53474">
    <property type="entry name" value="alpha/beta-Hydrolases"/>
    <property type="match status" value="1"/>
</dbReference>
<accession>A0A1H9IJJ6</accession>
<organism evidence="2 3">
    <name type="scientific">Solimonas aquatica</name>
    <dbReference type="NCBI Taxonomy" id="489703"/>
    <lineage>
        <taxon>Bacteria</taxon>
        <taxon>Pseudomonadati</taxon>
        <taxon>Pseudomonadota</taxon>
        <taxon>Gammaproteobacteria</taxon>
        <taxon>Nevskiales</taxon>
        <taxon>Nevskiaceae</taxon>
        <taxon>Solimonas</taxon>
    </lineage>
</organism>
<keyword evidence="3" id="KW-1185">Reference proteome</keyword>
<dbReference type="AlphaFoldDB" id="A0A1H9IJJ6"/>